<feature type="region of interest" description="Disordered" evidence="1">
    <location>
        <begin position="21"/>
        <end position="84"/>
    </location>
</feature>
<evidence type="ECO:0000313" key="3">
    <source>
        <dbReference type="Proteomes" id="UP000001449"/>
    </source>
</evidence>
<feature type="compositionally biased region" description="Acidic residues" evidence="1">
    <location>
        <begin position="196"/>
        <end position="206"/>
    </location>
</feature>
<dbReference type="Proteomes" id="UP000001449">
    <property type="component" value="Chromosome 22"/>
</dbReference>
<dbReference type="AlphaFoldDB" id="B8CFQ1"/>
<keyword evidence="3" id="KW-1185">Reference proteome</keyword>
<dbReference type="PaxDb" id="35128-Thaps25746"/>
<feature type="compositionally biased region" description="Acidic residues" evidence="1">
    <location>
        <begin position="40"/>
        <end position="57"/>
    </location>
</feature>
<reference evidence="2 3" key="1">
    <citation type="journal article" date="2004" name="Science">
        <title>The genome of the diatom Thalassiosira pseudonana: ecology, evolution, and metabolism.</title>
        <authorList>
            <person name="Armbrust E.V."/>
            <person name="Berges J.A."/>
            <person name="Bowler C."/>
            <person name="Green B.R."/>
            <person name="Martinez D."/>
            <person name="Putnam N.H."/>
            <person name="Zhou S."/>
            <person name="Allen A.E."/>
            <person name="Apt K.E."/>
            <person name="Bechner M."/>
            <person name="Brzezinski M.A."/>
            <person name="Chaal B.K."/>
            <person name="Chiovitti A."/>
            <person name="Davis A.K."/>
            <person name="Demarest M.S."/>
            <person name="Detter J.C."/>
            <person name="Glavina T."/>
            <person name="Goodstein D."/>
            <person name="Hadi M.Z."/>
            <person name="Hellsten U."/>
            <person name="Hildebrand M."/>
            <person name="Jenkins B.D."/>
            <person name="Jurka J."/>
            <person name="Kapitonov V.V."/>
            <person name="Kroger N."/>
            <person name="Lau W.W."/>
            <person name="Lane T.W."/>
            <person name="Larimer F.W."/>
            <person name="Lippmeier J.C."/>
            <person name="Lucas S."/>
            <person name="Medina M."/>
            <person name="Montsant A."/>
            <person name="Obornik M."/>
            <person name="Parker M.S."/>
            <person name="Palenik B."/>
            <person name="Pazour G.J."/>
            <person name="Richardson P.M."/>
            <person name="Rynearson T.A."/>
            <person name="Saito M.A."/>
            <person name="Schwartz D.C."/>
            <person name="Thamatrakoln K."/>
            <person name="Valentin K."/>
            <person name="Vardi A."/>
            <person name="Wilkerson F.P."/>
            <person name="Rokhsar D.S."/>
        </authorList>
    </citation>
    <scope>NUCLEOTIDE SEQUENCE [LARGE SCALE GENOMIC DNA]</scope>
    <source>
        <strain evidence="2 3">CCMP1335</strain>
    </source>
</reference>
<dbReference type="HOGENOM" id="CLU_1172736_0_0_1"/>
<proteinExistence type="predicted"/>
<dbReference type="eggNOG" id="KOG3241">
    <property type="taxonomic scope" value="Eukaryota"/>
</dbReference>
<evidence type="ECO:0000313" key="2">
    <source>
        <dbReference type="EMBL" id="EED87839.1"/>
    </source>
</evidence>
<reference evidence="2 3" key="2">
    <citation type="journal article" date="2008" name="Nature">
        <title>The Phaeodactylum genome reveals the evolutionary history of diatom genomes.</title>
        <authorList>
            <person name="Bowler C."/>
            <person name="Allen A.E."/>
            <person name="Badger J.H."/>
            <person name="Grimwood J."/>
            <person name="Jabbari K."/>
            <person name="Kuo A."/>
            <person name="Maheswari U."/>
            <person name="Martens C."/>
            <person name="Maumus F."/>
            <person name="Otillar R.P."/>
            <person name="Rayko E."/>
            <person name="Salamov A."/>
            <person name="Vandepoele K."/>
            <person name="Beszteri B."/>
            <person name="Gruber A."/>
            <person name="Heijde M."/>
            <person name="Katinka M."/>
            <person name="Mock T."/>
            <person name="Valentin K."/>
            <person name="Verret F."/>
            <person name="Berges J.A."/>
            <person name="Brownlee C."/>
            <person name="Cadoret J.P."/>
            <person name="Chiovitti A."/>
            <person name="Choi C.J."/>
            <person name="Coesel S."/>
            <person name="De Martino A."/>
            <person name="Detter J.C."/>
            <person name="Durkin C."/>
            <person name="Falciatore A."/>
            <person name="Fournet J."/>
            <person name="Haruta M."/>
            <person name="Huysman M.J."/>
            <person name="Jenkins B.D."/>
            <person name="Jiroutova K."/>
            <person name="Jorgensen R.E."/>
            <person name="Joubert Y."/>
            <person name="Kaplan A."/>
            <person name="Kroger N."/>
            <person name="Kroth P.G."/>
            <person name="La Roche J."/>
            <person name="Lindquist E."/>
            <person name="Lommer M."/>
            <person name="Martin-Jezequel V."/>
            <person name="Lopez P.J."/>
            <person name="Lucas S."/>
            <person name="Mangogna M."/>
            <person name="McGinnis K."/>
            <person name="Medlin L.K."/>
            <person name="Montsant A."/>
            <person name="Oudot-Le Secq M.P."/>
            <person name="Napoli C."/>
            <person name="Obornik M."/>
            <person name="Parker M.S."/>
            <person name="Petit J.L."/>
            <person name="Porcel B.M."/>
            <person name="Poulsen N."/>
            <person name="Robison M."/>
            <person name="Rychlewski L."/>
            <person name="Rynearson T.A."/>
            <person name="Schmutz J."/>
            <person name="Shapiro H."/>
            <person name="Siaut M."/>
            <person name="Stanley M."/>
            <person name="Sussman M.R."/>
            <person name="Taylor A.R."/>
            <person name="Vardi A."/>
            <person name="von Dassow P."/>
            <person name="Vyverman W."/>
            <person name="Willis A."/>
            <person name="Wyrwicz L.S."/>
            <person name="Rokhsar D.S."/>
            <person name="Weissenbach J."/>
            <person name="Armbrust E.V."/>
            <person name="Green B.R."/>
            <person name="Van de Peer Y."/>
            <person name="Grigoriev I.V."/>
        </authorList>
    </citation>
    <scope>NUCLEOTIDE SEQUENCE [LARGE SCALE GENOMIC DNA]</scope>
    <source>
        <strain evidence="2 3">CCMP1335</strain>
    </source>
</reference>
<feature type="region of interest" description="Disordered" evidence="1">
    <location>
        <begin position="154"/>
        <end position="207"/>
    </location>
</feature>
<feature type="compositionally biased region" description="Acidic residues" evidence="1">
    <location>
        <begin position="162"/>
        <end position="171"/>
    </location>
</feature>
<dbReference type="EMBL" id="CM000653">
    <property type="protein sequence ID" value="EED87839.1"/>
    <property type="molecule type" value="Genomic_DNA"/>
</dbReference>
<dbReference type="KEGG" id="tps:THAPSDRAFT_25746"/>
<dbReference type="RefSeq" id="XP_002295059.1">
    <property type="nucleotide sequence ID" value="XM_002295023.1"/>
</dbReference>
<dbReference type="GeneID" id="7443904"/>
<name>B8CFQ1_THAPS</name>
<sequence length="237" mass="25701">MAAYHTLCSQCVGSDAAITAMEKKRGSATAETPSEPTSGDAEELVEEDGIIGDDTAQEDANSNETNDAKSQSTSGEKNDTKSRRKVCVCAICASEPALSKYANVDPALGEIVDKIEQLEDTLESGVHDNGHKMTLREVKGVERQLEKLKLEIKEKGKKTMEENSEEDDVVEDGSSHGDDDGWEEQDDASGSSNDVDSIDNNDEVDDPFLLAVGGKNKLLVGEEYQKMLLAREQQKQS</sequence>
<accession>B8CFQ1</accession>
<dbReference type="InParanoid" id="B8CFQ1"/>
<protein>
    <submittedName>
        <fullName evidence="2">Uncharacterized protein</fullName>
    </submittedName>
</protein>
<evidence type="ECO:0000256" key="1">
    <source>
        <dbReference type="SAM" id="MobiDB-lite"/>
    </source>
</evidence>
<organism evidence="2 3">
    <name type="scientific">Thalassiosira pseudonana</name>
    <name type="common">Marine diatom</name>
    <name type="synonym">Cyclotella nana</name>
    <dbReference type="NCBI Taxonomy" id="35128"/>
    <lineage>
        <taxon>Eukaryota</taxon>
        <taxon>Sar</taxon>
        <taxon>Stramenopiles</taxon>
        <taxon>Ochrophyta</taxon>
        <taxon>Bacillariophyta</taxon>
        <taxon>Coscinodiscophyceae</taxon>
        <taxon>Thalassiosirophycidae</taxon>
        <taxon>Thalassiosirales</taxon>
        <taxon>Thalassiosiraceae</taxon>
        <taxon>Thalassiosira</taxon>
    </lineage>
</organism>
<feature type="compositionally biased region" description="Polar residues" evidence="1">
    <location>
        <begin position="58"/>
        <end position="75"/>
    </location>
</feature>
<gene>
    <name evidence="2" type="ORF">THAPSDRAFT_25746</name>
</gene>